<keyword evidence="1" id="KW-0732">Signal</keyword>
<proteinExistence type="predicted"/>
<evidence type="ECO:0000313" key="3">
    <source>
        <dbReference type="Proteomes" id="UP000571128"/>
    </source>
</evidence>
<dbReference type="RefSeq" id="WP_007546800.1">
    <property type="nucleotide sequence ID" value="NZ_JAARPY010000004.1"/>
</dbReference>
<feature type="signal peptide" evidence="1">
    <location>
        <begin position="1"/>
        <end position="25"/>
    </location>
</feature>
<accession>A0A841YDP6</accession>
<comment type="caution">
    <text evidence="2">The sequence shown here is derived from an EMBL/GenBank/DDBJ whole genome shotgun (WGS) entry which is preliminary data.</text>
</comment>
<gene>
    <name evidence="2" type="ORF">HB844_05835</name>
</gene>
<reference evidence="2 3" key="1">
    <citation type="submission" date="2020-03" db="EMBL/GenBank/DDBJ databases">
        <title>Soil Listeria distribution.</title>
        <authorList>
            <person name="Liao J."/>
            <person name="Wiedmann M."/>
        </authorList>
    </citation>
    <scope>NUCLEOTIDE SEQUENCE [LARGE SCALE GENOMIC DNA]</scope>
    <source>
        <strain evidence="2 3">FSL L7-1645</strain>
    </source>
</reference>
<organism evidence="2 3">
    <name type="scientific">Listeria fleischmannii</name>
    <dbReference type="NCBI Taxonomy" id="1069827"/>
    <lineage>
        <taxon>Bacteria</taxon>
        <taxon>Bacillati</taxon>
        <taxon>Bacillota</taxon>
        <taxon>Bacilli</taxon>
        <taxon>Bacillales</taxon>
        <taxon>Listeriaceae</taxon>
        <taxon>Listeria</taxon>
    </lineage>
</organism>
<dbReference type="AlphaFoldDB" id="A0A841YDP6"/>
<name>A0A841YDP6_9LIST</name>
<sequence length="155" mass="17326">MKLKKFIVATLATALCFTTITPVLTENQEAQAAKPGYWAAPNPTGAWKYQETKKYKAPNTTSAKQFGIGVAAYFAGSLKNTSVAAISSGIASVFAGKIKNKQIYVTAKCYKKENAYVRLNKVDYTFYKDSKRTKKIKSISVQSKFIKKYKYVYKK</sequence>
<protein>
    <submittedName>
        <fullName evidence="2">Uncharacterized protein</fullName>
    </submittedName>
</protein>
<evidence type="ECO:0000256" key="1">
    <source>
        <dbReference type="SAM" id="SignalP"/>
    </source>
</evidence>
<evidence type="ECO:0000313" key="2">
    <source>
        <dbReference type="EMBL" id="MBC1398386.1"/>
    </source>
</evidence>
<feature type="chain" id="PRO_5039343814" evidence="1">
    <location>
        <begin position="26"/>
        <end position="155"/>
    </location>
</feature>
<dbReference type="Proteomes" id="UP000571128">
    <property type="component" value="Unassembled WGS sequence"/>
</dbReference>
<dbReference type="EMBL" id="JAARPY010000004">
    <property type="protein sequence ID" value="MBC1398386.1"/>
    <property type="molecule type" value="Genomic_DNA"/>
</dbReference>